<evidence type="ECO:0000256" key="5">
    <source>
        <dbReference type="ARBA" id="ARBA00022989"/>
    </source>
</evidence>
<feature type="transmembrane region" description="Helical" evidence="7">
    <location>
        <begin position="238"/>
        <end position="256"/>
    </location>
</feature>
<evidence type="ECO:0000256" key="6">
    <source>
        <dbReference type="ARBA" id="ARBA00023136"/>
    </source>
</evidence>
<dbReference type="EMBL" id="FQXE01000006">
    <property type="protein sequence ID" value="SHH94860.1"/>
    <property type="molecule type" value="Genomic_DNA"/>
</dbReference>
<accession>A0A1M5X4R2</accession>
<dbReference type="Pfam" id="PF00528">
    <property type="entry name" value="BPD_transp_1"/>
    <property type="match status" value="1"/>
</dbReference>
<keyword evidence="10" id="KW-1185">Reference proteome</keyword>
<feature type="transmembrane region" description="Helical" evidence="7">
    <location>
        <begin position="116"/>
        <end position="136"/>
    </location>
</feature>
<evidence type="ECO:0000256" key="7">
    <source>
        <dbReference type="RuleBase" id="RU363032"/>
    </source>
</evidence>
<protein>
    <submittedName>
        <fullName evidence="9">NitT/TauT family transport system permease protein</fullName>
    </submittedName>
</protein>
<dbReference type="Proteomes" id="UP000184226">
    <property type="component" value="Unassembled WGS sequence"/>
</dbReference>
<dbReference type="InterPro" id="IPR000515">
    <property type="entry name" value="MetI-like"/>
</dbReference>
<feature type="transmembrane region" description="Helical" evidence="7">
    <location>
        <begin position="197"/>
        <end position="218"/>
    </location>
</feature>
<keyword evidence="6 7" id="KW-0472">Membrane</keyword>
<feature type="transmembrane region" description="Helical" evidence="7">
    <location>
        <begin position="142"/>
        <end position="160"/>
    </location>
</feature>
<keyword evidence="5 7" id="KW-1133">Transmembrane helix</keyword>
<dbReference type="CDD" id="cd06261">
    <property type="entry name" value="TM_PBP2"/>
    <property type="match status" value="1"/>
</dbReference>
<keyword evidence="3" id="KW-1003">Cell membrane</keyword>
<dbReference type="FunFam" id="1.10.3720.10:FF:000003">
    <property type="entry name" value="Aliphatic sulfonate ABC transporter permease"/>
    <property type="match status" value="1"/>
</dbReference>
<organism evidence="9 10">
    <name type="scientific">Pollutimonas bauzanensis</name>
    <dbReference type="NCBI Taxonomy" id="658167"/>
    <lineage>
        <taxon>Bacteria</taxon>
        <taxon>Pseudomonadati</taxon>
        <taxon>Pseudomonadota</taxon>
        <taxon>Betaproteobacteria</taxon>
        <taxon>Burkholderiales</taxon>
        <taxon>Alcaligenaceae</taxon>
        <taxon>Pollutimonas</taxon>
    </lineage>
</organism>
<sequence>MNRKRTHGMMTMTKGSKRNLWAHTAFWALFPFACLIAGWALLRASGLINPGLLPSPLSVLVEFWTRLTQGNLLINIVMSTQRVVFGLALGMLVAIPVSFLIGWYRPVRHFVDPLINFFRALPPIALIPLVIVYLGIGEVAKVAILFYAAFFSAVIVMYEGMTQISPVYIRVARTLGATDFEIFSKVMMPMSVPHMLTALRVALGVAWATLVASELVAAQEGLGAMIQDASAFFDLTTIYLGIICIGVLALLMDLLLRKVSEKLVRWQEKGTE</sequence>
<evidence type="ECO:0000259" key="8">
    <source>
        <dbReference type="PROSITE" id="PS50928"/>
    </source>
</evidence>
<dbReference type="PANTHER" id="PTHR30151">
    <property type="entry name" value="ALKANE SULFONATE ABC TRANSPORTER-RELATED, MEMBRANE SUBUNIT"/>
    <property type="match status" value="1"/>
</dbReference>
<dbReference type="PROSITE" id="PS50928">
    <property type="entry name" value="ABC_TM1"/>
    <property type="match status" value="1"/>
</dbReference>
<comment type="subcellular location">
    <subcellularLocation>
        <location evidence="1 7">Cell membrane</location>
        <topology evidence="1 7">Multi-pass membrane protein</topology>
    </subcellularLocation>
</comment>
<gene>
    <name evidence="9" type="ORF">SAMN04488135_106150</name>
</gene>
<proteinExistence type="inferred from homology"/>
<dbReference type="Gene3D" id="1.10.3720.10">
    <property type="entry name" value="MetI-like"/>
    <property type="match status" value="1"/>
</dbReference>
<evidence type="ECO:0000313" key="9">
    <source>
        <dbReference type="EMBL" id="SHH94860.1"/>
    </source>
</evidence>
<evidence type="ECO:0000256" key="4">
    <source>
        <dbReference type="ARBA" id="ARBA00022692"/>
    </source>
</evidence>
<dbReference type="GO" id="GO:0005886">
    <property type="term" value="C:plasma membrane"/>
    <property type="evidence" value="ECO:0007669"/>
    <property type="project" value="UniProtKB-SubCell"/>
</dbReference>
<evidence type="ECO:0000313" key="10">
    <source>
        <dbReference type="Proteomes" id="UP000184226"/>
    </source>
</evidence>
<dbReference type="InterPro" id="IPR035906">
    <property type="entry name" value="MetI-like_sf"/>
</dbReference>
<feature type="domain" description="ABC transmembrane type-1" evidence="8">
    <location>
        <begin position="72"/>
        <end position="256"/>
    </location>
</feature>
<feature type="transmembrane region" description="Helical" evidence="7">
    <location>
        <begin position="83"/>
        <end position="104"/>
    </location>
</feature>
<evidence type="ECO:0000256" key="1">
    <source>
        <dbReference type="ARBA" id="ARBA00004651"/>
    </source>
</evidence>
<dbReference type="STRING" id="658167.SAMN04488135_106150"/>
<dbReference type="GO" id="GO:0042918">
    <property type="term" value="P:alkanesulfonate transmembrane transport"/>
    <property type="evidence" value="ECO:0007669"/>
    <property type="project" value="UniProtKB-ARBA"/>
</dbReference>
<evidence type="ECO:0000256" key="2">
    <source>
        <dbReference type="ARBA" id="ARBA00022448"/>
    </source>
</evidence>
<evidence type="ECO:0000256" key="3">
    <source>
        <dbReference type="ARBA" id="ARBA00022475"/>
    </source>
</evidence>
<comment type="similarity">
    <text evidence="7">Belongs to the binding-protein-dependent transport system permease family.</text>
</comment>
<reference evidence="9 10" key="1">
    <citation type="submission" date="2016-11" db="EMBL/GenBank/DDBJ databases">
        <authorList>
            <person name="Jaros S."/>
            <person name="Januszkiewicz K."/>
            <person name="Wedrychowicz H."/>
        </authorList>
    </citation>
    <scope>NUCLEOTIDE SEQUENCE [LARGE SCALE GENOMIC DNA]</scope>
    <source>
        <strain evidence="9 10">CGMCC 1.10190</strain>
    </source>
</reference>
<dbReference type="SUPFAM" id="SSF161098">
    <property type="entry name" value="MetI-like"/>
    <property type="match status" value="1"/>
</dbReference>
<dbReference type="PANTHER" id="PTHR30151:SF0">
    <property type="entry name" value="ABC TRANSPORTER PERMEASE PROTEIN MJ0413-RELATED"/>
    <property type="match status" value="1"/>
</dbReference>
<dbReference type="AlphaFoldDB" id="A0A1M5X4R2"/>
<keyword evidence="4 7" id="KW-0812">Transmembrane</keyword>
<name>A0A1M5X4R2_9BURK</name>
<keyword evidence="2 7" id="KW-0813">Transport</keyword>